<dbReference type="Proteomes" id="UP000004650">
    <property type="component" value="Unassembled WGS sequence"/>
</dbReference>
<evidence type="ECO:0000313" key="2">
    <source>
        <dbReference type="Proteomes" id="UP000004650"/>
    </source>
</evidence>
<protein>
    <submittedName>
        <fullName evidence="1">Uncharacterized protein</fullName>
    </submittedName>
</protein>
<comment type="caution">
    <text evidence="1">The sequence shown here is derived from an EMBL/GenBank/DDBJ whole genome shotgun (WGS) entry which is preliminary data.</text>
</comment>
<gene>
    <name evidence="1" type="ORF">PSAG_04570</name>
</gene>
<evidence type="ECO:0000313" key="1">
    <source>
        <dbReference type="EMBL" id="KMV76056.1"/>
    </source>
</evidence>
<name>A0A0K9CPD5_9FUSO</name>
<sequence>MELLTKLINNFDNLTEANAIAMLGTTYKQTGFHFDKRLEKF</sequence>
<dbReference type="AlphaFoldDB" id="A0A0K9CPD5"/>
<reference evidence="2" key="1">
    <citation type="submission" date="2009-02" db="EMBL/GenBank/DDBJ databases">
        <title>The Genome Sequence of Shigella sp. D9.</title>
        <authorList>
            <consortium name="The Broad Institute Genome Sequencing Platform"/>
            <person name="Ward D."/>
            <person name="Young S.K."/>
            <person name="Kodira C.D."/>
            <person name="Zeng Q."/>
            <person name="Koehrsen M."/>
            <person name="Alvarado L."/>
            <person name="Berlin A."/>
            <person name="Borenstein D."/>
            <person name="Chen Z."/>
            <person name="Engels R."/>
            <person name="Freedman E."/>
            <person name="Gellesch M."/>
            <person name="Goldberg J."/>
            <person name="Griggs A."/>
            <person name="Gujja S."/>
            <person name="Heiman D."/>
            <person name="Hepburn T."/>
            <person name="Howarth C."/>
            <person name="Jen D."/>
            <person name="Larson L."/>
            <person name="Lewis B."/>
            <person name="Mehta T."/>
            <person name="Park D."/>
            <person name="Pearson M."/>
            <person name="Roberts A."/>
            <person name="Saif S."/>
            <person name="Shea T."/>
            <person name="Shenoy N."/>
            <person name="Sisk P."/>
            <person name="Stolte C."/>
            <person name="Sykes S."/>
            <person name="Walk T."/>
            <person name="White J."/>
            <person name="Yandava C."/>
            <person name="Allen-Vercoe E."/>
            <person name="Strauss J."/>
            <person name="Sibley C."/>
            <person name="White A."/>
            <person name="Ambrose C."/>
            <person name="Lander E."/>
            <person name="Nusbaum C."/>
            <person name="Galagan J."/>
            <person name="Birren B."/>
        </authorList>
    </citation>
    <scope>NUCLEOTIDE SEQUENCE [LARGE SCALE GENOMIC DNA]</scope>
    <source>
        <strain evidence="2">D11</strain>
    </source>
</reference>
<dbReference type="EMBL" id="ACDS02000026">
    <property type="protein sequence ID" value="KMV76056.1"/>
    <property type="molecule type" value="Genomic_DNA"/>
</dbReference>
<accession>A0A0K9CPD5</accession>
<proteinExistence type="predicted"/>
<reference evidence="1 2" key="2">
    <citation type="submission" date="2013-10" db="EMBL/GenBank/DDBJ databases">
        <title>The Genome Sequence of Fusobacterium nucleatum subsp. animalis D11.</title>
        <authorList>
            <consortium name="The Broad Institute Genomics Platform"/>
            <person name="Earl A."/>
            <person name="Ward D."/>
            <person name="Feldgarden M."/>
            <person name="Gevers D."/>
            <person name="Kostic A."/>
            <person name="Garrett W."/>
            <person name="Young S.K."/>
            <person name="Zeng Q."/>
            <person name="Gargeya S."/>
            <person name="Fitzgerald M."/>
            <person name="Abouelleil A."/>
            <person name="Alvarado L."/>
            <person name="Berlin A.M."/>
            <person name="Chapman S.B."/>
            <person name="Gainer-Dewar J."/>
            <person name="Goldberg J."/>
            <person name="Gnerre S."/>
            <person name="Griggs A."/>
            <person name="Gujja S."/>
            <person name="Hansen M."/>
            <person name="Howarth C."/>
            <person name="Imamovic A."/>
            <person name="Ireland A."/>
            <person name="Larimer J."/>
            <person name="McCowan C."/>
            <person name="Murphy C."/>
            <person name="Pearson M."/>
            <person name="Poon T.W."/>
            <person name="Priest M."/>
            <person name="Roberts A."/>
            <person name="Saif S."/>
            <person name="Shea T."/>
            <person name="Sykes S."/>
            <person name="Wortman J."/>
            <person name="Nusbaum C."/>
            <person name="Birren B."/>
        </authorList>
    </citation>
    <scope>NUCLEOTIDE SEQUENCE [LARGE SCALE GENOMIC DNA]</scope>
    <source>
        <strain evidence="1 2">D11</strain>
    </source>
</reference>
<feature type="non-terminal residue" evidence="1">
    <location>
        <position position="41"/>
    </location>
</feature>
<organism evidence="1 2">
    <name type="scientific">Fusobacterium animalis D11</name>
    <dbReference type="NCBI Taxonomy" id="556264"/>
    <lineage>
        <taxon>Bacteria</taxon>
        <taxon>Fusobacteriati</taxon>
        <taxon>Fusobacteriota</taxon>
        <taxon>Fusobacteriia</taxon>
        <taxon>Fusobacteriales</taxon>
        <taxon>Fusobacteriaceae</taxon>
        <taxon>Fusobacterium</taxon>
    </lineage>
</organism>